<dbReference type="InterPro" id="IPR036640">
    <property type="entry name" value="ABC1_TM_sf"/>
</dbReference>
<dbReference type="GO" id="GO:0016887">
    <property type="term" value="F:ATP hydrolysis activity"/>
    <property type="evidence" value="ECO:0007669"/>
    <property type="project" value="InterPro"/>
</dbReference>
<dbReference type="AlphaFoldDB" id="A0A067EIZ5"/>
<dbReference type="Gene3D" id="1.20.1560.10">
    <property type="entry name" value="ABC transporter type 1, transmembrane domain"/>
    <property type="match status" value="1"/>
</dbReference>
<keyword evidence="2 7" id="KW-0812">Transmembrane</keyword>
<dbReference type="PROSITE" id="PS50929">
    <property type="entry name" value="ABC_TM1F"/>
    <property type="match status" value="1"/>
</dbReference>
<protein>
    <recommendedName>
        <fullName evidence="12">ABC transporter B family member 26, chloroplastic</fullName>
    </recommendedName>
</protein>
<dbReference type="GO" id="GO:0005524">
    <property type="term" value="F:ATP binding"/>
    <property type="evidence" value="ECO:0007669"/>
    <property type="project" value="UniProtKB-KW"/>
</dbReference>
<dbReference type="InterPro" id="IPR027417">
    <property type="entry name" value="P-loop_NTPase"/>
</dbReference>
<sequence length="695" mass="78247">MATSPHTNLHSVTAFYPTHTKPLPIFTVKIPHFKSKHQFQIISNNKKFKRVSFPITNSAFTDSGVPNNESNDNIIKFFDYFQDLVAFIRQVFPGGSWWNLSDGQEAENPTAKPITVWIALSRMWNLIGRDKWIVLVAVASLIVAAVSEITMPRILAEAVFSAQREEAMVFHKSSRFLVLLCVTSGIFSGLRSGCFSIANIVLVKRLRETLYSALLFQDVYFFDTEAVGGLTSRLTADCQRLSNVIGNDINMILRNSLQGAGAFINLLTLSWPLTLSALLICSFLSIIVSVYGQYQKRASVLTQECNAHANNVAQETLCMMRTVRVYGTEEKELGRYKIWLEKLAFIRIRESMAYGLWNMSFITLYRSTQVMAVLLGGMSIMIGQVSPEQLTKYVLYCEWLIYATWRMVDNLSSLLQSIGATEKVFQLIDLLPSNQFLSEGVKLQRLMGHVQFVNISFHYPSRPTVPILNHVCLTIEANEVVAIVGLSGSGKSTFVNLLLRLYEPSDGQIYIDGFPLTDLDIRWLREKIGFVGQEPQLLQMDIKSNIMYGCPKDVKNEDIEWAAKQAYVHEFILSLPCGYETLVDDDLLSGGQKQRIAIARAILRDPAILLLDEATSALDSESEHYVKGVLHALRNDCKTKRTVIVIAHRLSTIKAVDRIVVIDDGRIIEVGNHAELLHKGRLYAKLVKRQTESLT</sequence>
<dbReference type="InterPro" id="IPR003439">
    <property type="entry name" value="ABC_transporter-like_ATP-bd"/>
</dbReference>
<evidence type="ECO:0000256" key="2">
    <source>
        <dbReference type="ARBA" id="ARBA00022692"/>
    </source>
</evidence>
<dbReference type="SUPFAM" id="SSF52540">
    <property type="entry name" value="P-loop containing nucleoside triphosphate hydrolases"/>
    <property type="match status" value="1"/>
</dbReference>
<dbReference type="InterPro" id="IPR003593">
    <property type="entry name" value="AAA+_ATPase"/>
</dbReference>
<feature type="transmembrane region" description="Helical" evidence="7">
    <location>
        <begin position="176"/>
        <end position="202"/>
    </location>
</feature>
<dbReference type="CDD" id="cd18572">
    <property type="entry name" value="ABC_6TM_TAP"/>
    <property type="match status" value="1"/>
</dbReference>
<keyword evidence="3" id="KW-0547">Nucleotide-binding</keyword>
<keyword evidence="4" id="KW-0067">ATP-binding</keyword>
<accession>A0A067EIZ5</accession>
<feature type="domain" description="ABC transmembrane type-1" evidence="9">
    <location>
        <begin position="135"/>
        <end position="416"/>
    </location>
</feature>
<dbReference type="SMR" id="A0A067EIZ5"/>
<evidence type="ECO:0000256" key="5">
    <source>
        <dbReference type="ARBA" id="ARBA00022989"/>
    </source>
</evidence>
<keyword evidence="6 7" id="KW-0472">Membrane</keyword>
<dbReference type="InterPro" id="IPR017871">
    <property type="entry name" value="ABC_transporter-like_CS"/>
</dbReference>
<dbReference type="EMBL" id="KK784988">
    <property type="protein sequence ID" value="KDO55139.1"/>
    <property type="molecule type" value="Genomic_DNA"/>
</dbReference>
<organism evidence="10 11">
    <name type="scientific">Citrus sinensis</name>
    <name type="common">Sweet orange</name>
    <name type="synonym">Citrus aurantium var. sinensis</name>
    <dbReference type="NCBI Taxonomy" id="2711"/>
    <lineage>
        <taxon>Eukaryota</taxon>
        <taxon>Viridiplantae</taxon>
        <taxon>Streptophyta</taxon>
        <taxon>Embryophyta</taxon>
        <taxon>Tracheophyta</taxon>
        <taxon>Spermatophyta</taxon>
        <taxon>Magnoliopsida</taxon>
        <taxon>eudicotyledons</taxon>
        <taxon>Gunneridae</taxon>
        <taxon>Pentapetalae</taxon>
        <taxon>rosids</taxon>
        <taxon>malvids</taxon>
        <taxon>Sapindales</taxon>
        <taxon>Rutaceae</taxon>
        <taxon>Aurantioideae</taxon>
        <taxon>Citrus</taxon>
    </lineage>
</organism>
<evidence type="ECO:0000256" key="3">
    <source>
        <dbReference type="ARBA" id="ARBA00022741"/>
    </source>
</evidence>
<evidence type="ECO:0000256" key="6">
    <source>
        <dbReference type="ARBA" id="ARBA00023136"/>
    </source>
</evidence>
<evidence type="ECO:0008006" key="12">
    <source>
        <dbReference type="Google" id="ProtNLM"/>
    </source>
</evidence>
<dbReference type="PANTHER" id="PTHR43394:SF19">
    <property type="entry name" value="ABC TRANSPORTER B FAMILY"/>
    <property type="match status" value="1"/>
</dbReference>
<dbReference type="Proteomes" id="UP000027120">
    <property type="component" value="Unassembled WGS sequence"/>
</dbReference>
<evidence type="ECO:0000259" key="9">
    <source>
        <dbReference type="PROSITE" id="PS50929"/>
    </source>
</evidence>
<evidence type="ECO:0000259" key="8">
    <source>
        <dbReference type="PROSITE" id="PS50893"/>
    </source>
</evidence>
<dbReference type="PANTHER" id="PTHR43394">
    <property type="entry name" value="ATP-DEPENDENT PERMEASE MDL1, MITOCHONDRIAL"/>
    <property type="match status" value="1"/>
</dbReference>
<evidence type="ECO:0000256" key="7">
    <source>
        <dbReference type="SAM" id="Phobius"/>
    </source>
</evidence>
<dbReference type="Pfam" id="PF00664">
    <property type="entry name" value="ABC_membrane"/>
    <property type="match status" value="1"/>
</dbReference>
<feature type="transmembrane region" description="Helical" evidence="7">
    <location>
        <begin position="132"/>
        <end position="156"/>
    </location>
</feature>
<dbReference type="eggNOG" id="KOG0058">
    <property type="taxonomic scope" value="Eukaryota"/>
</dbReference>
<gene>
    <name evidence="10" type="ORF">CISIN_1g005467mg</name>
</gene>
<keyword evidence="11" id="KW-1185">Reference proteome</keyword>
<dbReference type="PROSITE" id="PS50893">
    <property type="entry name" value="ABC_TRANSPORTER_2"/>
    <property type="match status" value="1"/>
</dbReference>
<dbReference type="GO" id="GO:0140359">
    <property type="term" value="F:ABC-type transporter activity"/>
    <property type="evidence" value="ECO:0007669"/>
    <property type="project" value="InterPro"/>
</dbReference>
<feature type="transmembrane region" description="Helical" evidence="7">
    <location>
        <begin position="263"/>
        <end position="291"/>
    </location>
</feature>
<dbReference type="Pfam" id="PF00005">
    <property type="entry name" value="ABC_tran"/>
    <property type="match status" value="1"/>
</dbReference>
<dbReference type="FunFam" id="3.40.50.300:FF:000218">
    <property type="entry name" value="Multidrug ABC transporter ATP-binding protein"/>
    <property type="match status" value="1"/>
</dbReference>
<dbReference type="SMART" id="SM00382">
    <property type="entry name" value="AAA"/>
    <property type="match status" value="1"/>
</dbReference>
<dbReference type="GO" id="GO:0042626">
    <property type="term" value="F:ATPase-coupled transmembrane transporter activity"/>
    <property type="evidence" value="ECO:0000318"/>
    <property type="project" value="GO_Central"/>
</dbReference>
<name>A0A067EIZ5_CITSI</name>
<evidence type="ECO:0000313" key="10">
    <source>
        <dbReference type="EMBL" id="KDO55139.1"/>
    </source>
</evidence>
<dbReference type="PROSITE" id="PS00211">
    <property type="entry name" value="ABC_TRANSPORTER_1"/>
    <property type="match status" value="1"/>
</dbReference>
<dbReference type="InterPro" id="IPR011527">
    <property type="entry name" value="ABC1_TM_dom"/>
</dbReference>
<keyword evidence="5 7" id="KW-1133">Transmembrane helix</keyword>
<reference evidence="10 11" key="1">
    <citation type="submission" date="2014-04" db="EMBL/GenBank/DDBJ databases">
        <authorList>
            <consortium name="International Citrus Genome Consortium"/>
            <person name="Gmitter F."/>
            <person name="Chen C."/>
            <person name="Farmerie W."/>
            <person name="Harkins T."/>
            <person name="Desany B."/>
            <person name="Mohiuddin M."/>
            <person name="Kodira C."/>
            <person name="Borodovsky M."/>
            <person name="Lomsadze A."/>
            <person name="Burns P."/>
            <person name="Jenkins J."/>
            <person name="Prochnik S."/>
            <person name="Shu S."/>
            <person name="Chapman J."/>
            <person name="Pitluck S."/>
            <person name="Schmutz J."/>
            <person name="Rokhsar D."/>
        </authorList>
    </citation>
    <scope>NUCLEOTIDE SEQUENCE</scope>
</reference>
<dbReference type="Gene3D" id="3.40.50.300">
    <property type="entry name" value="P-loop containing nucleotide triphosphate hydrolases"/>
    <property type="match status" value="1"/>
</dbReference>
<dbReference type="PaxDb" id="2711-XP_006470243.1"/>
<evidence type="ECO:0000256" key="1">
    <source>
        <dbReference type="ARBA" id="ARBA00004141"/>
    </source>
</evidence>
<proteinExistence type="predicted"/>
<evidence type="ECO:0000256" key="4">
    <source>
        <dbReference type="ARBA" id="ARBA00022840"/>
    </source>
</evidence>
<dbReference type="GO" id="GO:0016020">
    <property type="term" value="C:membrane"/>
    <property type="evidence" value="ECO:0007669"/>
    <property type="project" value="UniProtKB-SubCell"/>
</dbReference>
<dbReference type="SUPFAM" id="SSF90123">
    <property type="entry name" value="ABC transporter transmembrane region"/>
    <property type="match status" value="1"/>
</dbReference>
<comment type="subcellular location">
    <subcellularLocation>
        <location evidence="1">Membrane</location>
        <topology evidence="1">Multi-pass membrane protein</topology>
    </subcellularLocation>
</comment>
<dbReference type="InterPro" id="IPR039421">
    <property type="entry name" value="Type_1_exporter"/>
</dbReference>
<feature type="domain" description="ABC transporter" evidence="8">
    <location>
        <begin position="450"/>
        <end position="689"/>
    </location>
</feature>
<evidence type="ECO:0000313" key="11">
    <source>
        <dbReference type="Proteomes" id="UP000027120"/>
    </source>
</evidence>
<dbReference type="STRING" id="2711.A0A067EIZ5"/>